<keyword evidence="7" id="KW-0812">Transmembrane</keyword>
<evidence type="ECO:0000256" key="6">
    <source>
        <dbReference type="ARBA" id="ARBA00023242"/>
    </source>
</evidence>
<evidence type="ECO:0000256" key="4">
    <source>
        <dbReference type="ARBA" id="ARBA00022691"/>
    </source>
</evidence>
<sequence length="138" mass="16606">MEPRWIVMVLLIPNYQGIINFLWIPFSLREPPNFIGMMGWYRMIPHIPALPRDPRSQILRIWNKTRLETLDLPVPRFKIDVNYIGEPPSIEVTIFHLNDNIDKQFLLEMVQKFGTVEELFIYYHPTDEQTPWNWQGRL</sequence>
<evidence type="ECO:0000256" key="3">
    <source>
        <dbReference type="ARBA" id="ARBA00022679"/>
    </source>
</evidence>
<organism evidence="8 9">
    <name type="scientific">Molorchus minor</name>
    <dbReference type="NCBI Taxonomy" id="1323400"/>
    <lineage>
        <taxon>Eukaryota</taxon>
        <taxon>Metazoa</taxon>
        <taxon>Ecdysozoa</taxon>
        <taxon>Arthropoda</taxon>
        <taxon>Hexapoda</taxon>
        <taxon>Insecta</taxon>
        <taxon>Pterygota</taxon>
        <taxon>Neoptera</taxon>
        <taxon>Endopterygota</taxon>
        <taxon>Coleoptera</taxon>
        <taxon>Polyphaga</taxon>
        <taxon>Cucujiformia</taxon>
        <taxon>Chrysomeloidea</taxon>
        <taxon>Cerambycidae</taxon>
        <taxon>Lamiinae</taxon>
        <taxon>Monochamini</taxon>
        <taxon>Molorchus</taxon>
    </lineage>
</organism>
<evidence type="ECO:0000313" key="8">
    <source>
        <dbReference type="EMBL" id="KAJ8978784.1"/>
    </source>
</evidence>
<evidence type="ECO:0000313" key="9">
    <source>
        <dbReference type="Proteomes" id="UP001162164"/>
    </source>
</evidence>
<dbReference type="InterPro" id="IPR035979">
    <property type="entry name" value="RBD_domain_sf"/>
</dbReference>
<keyword evidence="3" id="KW-0808">Transferase</keyword>
<keyword evidence="9" id="KW-1185">Reference proteome</keyword>
<dbReference type="Gene3D" id="3.30.70.330">
    <property type="match status" value="1"/>
</dbReference>
<keyword evidence="2" id="KW-0489">Methyltransferase</keyword>
<keyword evidence="4" id="KW-0949">S-adenosyl-L-methionine</keyword>
<dbReference type="PANTHER" id="PTHR45814:SF2">
    <property type="entry name" value="HISTONE-LYSINE N-METHYLTRANSFERASE SETD1"/>
    <property type="match status" value="1"/>
</dbReference>
<feature type="transmembrane region" description="Helical" evidence="7">
    <location>
        <begin position="6"/>
        <end position="28"/>
    </location>
</feature>
<keyword evidence="6" id="KW-0539">Nucleus</keyword>
<keyword evidence="5" id="KW-0156">Chromatin regulator</keyword>
<keyword evidence="7" id="KW-1133">Transmembrane helix</keyword>
<dbReference type="InterPro" id="IPR044570">
    <property type="entry name" value="Set1-like"/>
</dbReference>
<reference evidence="8" key="1">
    <citation type="journal article" date="2023" name="Insect Mol. Biol.">
        <title>Genome sequencing provides insights into the evolution of gene families encoding plant cell wall-degrading enzymes in longhorned beetles.</title>
        <authorList>
            <person name="Shin N.R."/>
            <person name="Okamura Y."/>
            <person name="Kirsch R."/>
            <person name="Pauchet Y."/>
        </authorList>
    </citation>
    <scope>NUCLEOTIDE SEQUENCE</scope>
    <source>
        <strain evidence="8">MMC_N1</strain>
    </source>
</reference>
<accession>A0ABQ9JKQ0</accession>
<dbReference type="Proteomes" id="UP001162164">
    <property type="component" value="Unassembled WGS sequence"/>
</dbReference>
<dbReference type="EMBL" id="JAPWTJ010000403">
    <property type="protein sequence ID" value="KAJ8978784.1"/>
    <property type="molecule type" value="Genomic_DNA"/>
</dbReference>
<comment type="caution">
    <text evidence="8">The sequence shown here is derived from an EMBL/GenBank/DDBJ whole genome shotgun (WGS) entry which is preliminary data.</text>
</comment>
<protein>
    <submittedName>
        <fullName evidence="8">Uncharacterized protein</fullName>
    </submittedName>
</protein>
<keyword evidence="7" id="KW-0472">Membrane</keyword>
<dbReference type="SUPFAM" id="SSF54928">
    <property type="entry name" value="RNA-binding domain, RBD"/>
    <property type="match status" value="1"/>
</dbReference>
<comment type="subcellular location">
    <subcellularLocation>
        <location evidence="1">Nucleus</location>
    </subcellularLocation>
</comment>
<evidence type="ECO:0000256" key="2">
    <source>
        <dbReference type="ARBA" id="ARBA00022603"/>
    </source>
</evidence>
<evidence type="ECO:0000256" key="1">
    <source>
        <dbReference type="ARBA" id="ARBA00004123"/>
    </source>
</evidence>
<proteinExistence type="predicted"/>
<dbReference type="PANTHER" id="PTHR45814">
    <property type="entry name" value="HISTONE-LYSINE N-METHYLTRANSFERASE SETD1"/>
    <property type="match status" value="1"/>
</dbReference>
<name>A0ABQ9JKQ0_9CUCU</name>
<evidence type="ECO:0000256" key="7">
    <source>
        <dbReference type="SAM" id="Phobius"/>
    </source>
</evidence>
<evidence type="ECO:0000256" key="5">
    <source>
        <dbReference type="ARBA" id="ARBA00022853"/>
    </source>
</evidence>
<gene>
    <name evidence="8" type="ORF">NQ317_015508</name>
</gene>
<dbReference type="InterPro" id="IPR012677">
    <property type="entry name" value="Nucleotide-bd_a/b_plait_sf"/>
</dbReference>